<dbReference type="InterPro" id="IPR003033">
    <property type="entry name" value="SCP2_sterol-bd_dom"/>
</dbReference>
<dbReference type="Pfam" id="PF02036">
    <property type="entry name" value="SCP2"/>
    <property type="match status" value="1"/>
</dbReference>
<name>A0ABP9X466_9CHLR</name>
<dbReference type="Gene3D" id="1.10.10.10">
    <property type="entry name" value="Winged helix-like DNA-binding domain superfamily/Winged helix DNA-binding domain"/>
    <property type="match status" value="1"/>
</dbReference>
<dbReference type="InterPro" id="IPR002577">
    <property type="entry name" value="HTH_HxlR"/>
</dbReference>
<evidence type="ECO:0000313" key="5">
    <source>
        <dbReference type="EMBL" id="GAA5530195.1"/>
    </source>
</evidence>
<evidence type="ECO:0000256" key="3">
    <source>
        <dbReference type="ARBA" id="ARBA00023163"/>
    </source>
</evidence>
<reference evidence="5 6" key="1">
    <citation type="submission" date="2024-02" db="EMBL/GenBank/DDBJ databases">
        <title>Herpetosiphon gulosus NBRC 112829.</title>
        <authorList>
            <person name="Ichikawa N."/>
            <person name="Katano-Makiyama Y."/>
            <person name="Hidaka K."/>
        </authorList>
    </citation>
    <scope>NUCLEOTIDE SEQUENCE [LARGE SCALE GENOMIC DNA]</scope>
    <source>
        <strain evidence="5 6">NBRC 112829</strain>
    </source>
</reference>
<keyword evidence="2" id="KW-0238">DNA-binding</keyword>
<sequence>MKQISSTFMNNRSYNQYCGLAYALELLGERWTILIIRELVAGPRRFKDLLNGLPGISTNLLTERLKHLEQHGLIVRQVLAPPAGSTVYGLTDLGRGLEPTLIEWGKWGSQFVPANSEHVHILTIGSYALTLKTFFRPELAQFRETYQWHVDGELLSITIDHGQLYIQQGLSQQPDTIIHTTIEVYLQLLQGAISPQQAVDQGLLQIQGQLVALERFLACCAINAPA</sequence>
<organism evidence="5 6">
    <name type="scientific">Herpetosiphon gulosus</name>
    <dbReference type="NCBI Taxonomy" id="1973496"/>
    <lineage>
        <taxon>Bacteria</taxon>
        <taxon>Bacillati</taxon>
        <taxon>Chloroflexota</taxon>
        <taxon>Chloroflexia</taxon>
        <taxon>Herpetosiphonales</taxon>
        <taxon>Herpetosiphonaceae</taxon>
        <taxon>Herpetosiphon</taxon>
    </lineage>
</organism>
<proteinExistence type="predicted"/>
<dbReference type="Gene3D" id="3.30.1050.10">
    <property type="entry name" value="SCP2 sterol-binding domain"/>
    <property type="match status" value="1"/>
</dbReference>
<comment type="caution">
    <text evidence="5">The sequence shown here is derived from an EMBL/GenBank/DDBJ whole genome shotgun (WGS) entry which is preliminary data.</text>
</comment>
<dbReference type="InterPro" id="IPR036390">
    <property type="entry name" value="WH_DNA-bd_sf"/>
</dbReference>
<keyword evidence="6" id="KW-1185">Reference proteome</keyword>
<dbReference type="InterPro" id="IPR036388">
    <property type="entry name" value="WH-like_DNA-bd_sf"/>
</dbReference>
<dbReference type="SUPFAM" id="SSF46785">
    <property type="entry name" value="Winged helix' DNA-binding domain"/>
    <property type="match status" value="1"/>
</dbReference>
<evidence type="ECO:0000259" key="4">
    <source>
        <dbReference type="PROSITE" id="PS51118"/>
    </source>
</evidence>
<dbReference type="Proteomes" id="UP001428290">
    <property type="component" value="Unassembled WGS sequence"/>
</dbReference>
<dbReference type="PROSITE" id="PS51118">
    <property type="entry name" value="HTH_HXLR"/>
    <property type="match status" value="1"/>
</dbReference>
<dbReference type="PANTHER" id="PTHR33204:SF18">
    <property type="entry name" value="TRANSCRIPTIONAL REGULATORY PROTEIN"/>
    <property type="match status" value="1"/>
</dbReference>
<evidence type="ECO:0000313" key="6">
    <source>
        <dbReference type="Proteomes" id="UP001428290"/>
    </source>
</evidence>
<keyword evidence="3" id="KW-0804">Transcription</keyword>
<keyword evidence="1" id="KW-0805">Transcription regulation</keyword>
<accession>A0ABP9X466</accession>
<evidence type="ECO:0000256" key="1">
    <source>
        <dbReference type="ARBA" id="ARBA00023015"/>
    </source>
</evidence>
<feature type="domain" description="HTH hxlR-type" evidence="4">
    <location>
        <begin position="18"/>
        <end position="116"/>
    </location>
</feature>
<dbReference type="PANTHER" id="PTHR33204">
    <property type="entry name" value="TRANSCRIPTIONAL REGULATOR, MARR FAMILY"/>
    <property type="match status" value="1"/>
</dbReference>
<gene>
    <name evidence="5" type="ORF">Hgul01_04013</name>
</gene>
<protein>
    <recommendedName>
        <fullName evidence="4">HTH hxlR-type domain-containing protein</fullName>
    </recommendedName>
</protein>
<dbReference type="Pfam" id="PF01638">
    <property type="entry name" value="HxlR"/>
    <property type="match status" value="1"/>
</dbReference>
<dbReference type="InterPro" id="IPR036527">
    <property type="entry name" value="SCP2_sterol-bd_dom_sf"/>
</dbReference>
<dbReference type="SUPFAM" id="SSF55718">
    <property type="entry name" value="SCP-like"/>
    <property type="match status" value="1"/>
</dbReference>
<evidence type="ECO:0000256" key="2">
    <source>
        <dbReference type="ARBA" id="ARBA00023125"/>
    </source>
</evidence>
<dbReference type="EMBL" id="BAABRU010000016">
    <property type="protein sequence ID" value="GAA5530195.1"/>
    <property type="molecule type" value="Genomic_DNA"/>
</dbReference>